<protein>
    <recommendedName>
        <fullName evidence="3">SIR2-like domain-containing protein</fullName>
    </recommendedName>
</protein>
<dbReference type="Proteomes" id="UP001549145">
    <property type="component" value="Unassembled WGS sequence"/>
</dbReference>
<evidence type="ECO:0000313" key="2">
    <source>
        <dbReference type="Proteomes" id="UP001549145"/>
    </source>
</evidence>
<sequence>MLENLANQCSKIDKKIAYYKQALGSLPAVGEEFAKLYHEWAWTDGQNKFPVEMFEGDTPSQAYIKFFISQLLIEATPVELNGLAMAEHGAEIEALRHVKPHAIITTNYDQMLEVIFPDHAPIIGQQILKSAAVTVGEIYKIHGCVSHHSSLVFTQSDYDYFAKKKRFLSAKLLTFFSEHPLIFIGYSANDPNIRSILSEIDEALPEKGGLIPNVYILEWKEDLTEESNPPREKVLPTADDRTARVKLIEASSFRWVFDAFAANPSLNDVNPRVLRALIARSYELVRHDIPKMKVEADFKMLNNAVGSSDEFAKLFGIANISKYTAASATHPFSATEVGKILGGKQWHMTNQMADKLAQITGKKSIRLYDNRYHISEMLNTSVTHRYSQEAIDLLVKVKNGLPFEFAED</sequence>
<name>A0ABV2LCG6_9HYPH</name>
<organism evidence="1 2">
    <name type="scientific">Methylobacterium goesingense</name>
    <dbReference type="NCBI Taxonomy" id="243690"/>
    <lineage>
        <taxon>Bacteria</taxon>
        <taxon>Pseudomonadati</taxon>
        <taxon>Pseudomonadota</taxon>
        <taxon>Alphaproteobacteria</taxon>
        <taxon>Hyphomicrobiales</taxon>
        <taxon>Methylobacteriaceae</taxon>
        <taxon>Methylobacterium</taxon>
    </lineage>
</organism>
<dbReference type="EMBL" id="JBEPMM010000014">
    <property type="protein sequence ID" value="MET3694425.1"/>
    <property type="molecule type" value="Genomic_DNA"/>
</dbReference>
<comment type="caution">
    <text evidence="1">The sequence shown here is derived from an EMBL/GenBank/DDBJ whole genome shotgun (WGS) entry which is preliminary data.</text>
</comment>
<proteinExistence type="predicted"/>
<gene>
    <name evidence="1" type="ORF">ABID43_003987</name>
</gene>
<dbReference type="Pfam" id="PF13289">
    <property type="entry name" value="SIR2_2"/>
    <property type="match status" value="1"/>
</dbReference>
<evidence type="ECO:0008006" key="3">
    <source>
        <dbReference type="Google" id="ProtNLM"/>
    </source>
</evidence>
<reference evidence="1 2" key="1">
    <citation type="submission" date="2024-06" db="EMBL/GenBank/DDBJ databases">
        <title>Genomic Encyclopedia of Type Strains, Phase IV (KMG-IV): sequencing the most valuable type-strain genomes for metagenomic binning, comparative biology and taxonomic classification.</title>
        <authorList>
            <person name="Goeker M."/>
        </authorList>
    </citation>
    <scope>NUCLEOTIDE SEQUENCE [LARGE SCALE GENOMIC DNA]</scope>
    <source>
        <strain evidence="1 2">DSM 21331</strain>
    </source>
</reference>
<accession>A0ABV2LCG6</accession>
<keyword evidence="2" id="KW-1185">Reference proteome</keyword>
<evidence type="ECO:0000313" key="1">
    <source>
        <dbReference type="EMBL" id="MET3694425.1"/>
    </source>
</evidence>
<dbReference type="RefSeq" id="WP_238280425.1">
    <property type="nucleotide sequence ID" value="NZ_BPQL01000085.1"/>
</dbReference>